<organism evidence="2 3">
    <name type="scientific">Speluncibacter jeojiensis</name>
    <dbReference type="NCBI Taxonomy" id="2710754"/>
    <lineage>
        <taxon>Bacteria</taxon>
        <taxon>Bacillati</taxon>
        <taxon>Actinomycetota</taxon>
        <taxon>Actinomycetes</taxon>
        <taxon>Mycobacteriales</taxon>
        <taxon>Speluncibacteraceae</taxon>
        <taxon>Speluncibacter</taxon>
    </lineage>
</organism>
<dbReference type="GO" id="GO:0016020">
    <property type="term" value="C:membrane"/>
    <property type="evidence" value="ECO:0007669"/>
    <property type="project" value="TreeGrafter"/>
</dbReference>
<dbReference type="PANTHER" id="PTHR43798:SF33">
    <property type="entry name" value="HYDROLASE, PUTATIVE (AFU_ORTHOLOGUE AFUA_2G14860)-RELATED"/>
    <property type="match status" value="1"/>
</dbReference>
<dbReference type="RefSeq" id="WP_332519613.1">
    <property type="nucleotide sequence ID" value="NZ_JANRHA010000004.1"/>
</dbReference>
<dbReference type="SUPFAM" id="SSF53474">
    <property type="entry name" value="alpha/beta-Hydrolases"/>
    <property type="match status" value="1"/>
</dbReference>
<dbReference type="InterPro" id="IPR050266">
    <property type="entry name" value="AB_hydrolase_sf"/>
</dbReference>
<comment type="caution">
    <text evidence="2">The sequence shown here is derived from an EMBL/GenBank/DDBJ whole genome shotgun (WGS) entry which is preliminary data.</text>
</comment>
<proteinExistence type="predicted"/>
<dbReference type="GO" id="GO:0016787">
    <property type="term" value="F:hydrolase activity"/>
    <property type="evidence" value="ECO:0007669"/>
    <property type="project" value="UniProtKB-KW"/>
</dbReference>
<name>A0A9X4LY34_9ACTN</name>
<dbReference type="InterPro" id="IPR029058">
    <property type="entry name" value="AB_hydrolase_fold"/>
</dbReference>
<dbReference type="PANTHER" id="PTHR43798">
    <property type="entry name" value="MONOACYLGLYCEROL LIPASE"/>
    <property type="match status" value="1"/>
</dbReference>
<keyword evidence="2" id="KW-0378">Hydrolase</keyword>
<evidence type="ECO:0000259" key="1">
    <source>
        <dbReference type="Pfam" id="PF00561"/>
    </source>
</evidence>
<reference evidence="2" key="1">
    <citation type="submission" date="2022-08" db="EMBL/GenBank/DDBJ databases">
        <title>Genome analysis of Corynebacteriales strain.</title>
        <authorList>
            <person name="Lee S.D."/>
        </authorList>
    </citation>
    <scope>NUCLEOTIDE SEQUENCE</scope>
    <source>
        <strain evidence="2">D3-21</strain>
    </source>
</reference>
<dbReference type="Gene3D" id="3.40.50.1820">
    <property type="entry name" value="alpha/beta hydrolase"/>
    <property type="match status" value="1"/>
</dbReference>
<feature type="domain" description="AB hydrolase-1" evidence="1">
    <location>
        <begin position="21"/>
        <end position="157"/>
    </location>
</feature>
<evidence type="ECO:0000313" key="3">
    <source>
        <dbReference type="Proteomes" id="UP001152755"/>
    </source>
</evidence>
<dbReference type="AlphaFoldDB" id="A0A9X4LY34"/>
<accession>A0A9X4LY34</accession>
<protein>
    <submittedName>
        <fullName evidence="2">Alpha/beta hydrolase</fullName>
    </submittedName>
</protein>
<evidence type="ECO:0000313" key="2">
    <source>
        <dbReference type="EMBL" id="MDG3014469.1"/>
    </source>
</evidence>
<dbReference type="EMBL" id="JANRHA010000004">
    <property type="protein sequence ID" value="MDG3014469.1"/>
    <property type="molecule type" value="Genomic_DNA"/>
</dbReference>
<dbReference type="Proteomes" id="UP001152755">
    <property type="component" value="Unassembled WGS sequence"/>
</dbReference>
<keyword evidence="3" id="KW-1185">Reference proteome</keyword>
<dbReference type="Pfam" id="PF00561">
    <property type="entry name" value="Abhydrolase_1"/>
    <property type="match status" value="1"/>
</dbReference>
<gene>
    <name evidence="2" type="ORF">NVS88_07850</name>
</gene>
<dbReference type="InterPro" id="IPR000073">
    <property type="entry name" value="AB_hydrolase_1"/>
</dbReference>
<sequence length="244" mass="26559">MTYTDLNGVRTHWERVGDGEPVVLLHGGGVGADSWFAQTPALADAGFAVYLPERRGHGATPDVLGPFTYPLMARDTAVFLDEVVGSSAHIVGWSDGALVGALLAIERPDLVRRLVLIGQYYDRTGRDPDVHDEMSNWRDNPPQYLRDMYAALSPDGAEHFPVVFGKILDLWDRDPGLPHEQMARITAPTLIVQGDRDAVRIDYSAALADAMPDARLAVLPGTHALPVESPELVNTLLAQFLAVS</sequence>